<evidence type="ECO:0000256" key="1">
    <source>
        <dbReference type="SAM" id="MobiDB-lite"/>
    </source>
</evidence>
<organism evidence="2 3">
    <name type="scientific">Tanacetum coccineum</name>
    <dbReference type="NCBI Taxonomy" id="301880"/>
    <lineage>
        <taxon>Eukaryota</taxon>
        <taxon>Viridiplantae</taxon>
        <taxon>Streptophyta</taxon>
        <taxon>Embryophyta</taxon>
        <taxon>Tracheophyta</taxon>
        <taxon>Spermatophyta</taxon>
        <taxon>Magnoliopsida</taxon>
        <taxon>eudicotyledons</taxon>
        <taxon>Gunneridae</taxon>
        <taxon>Pentapetalae</taxon>
        <taxon>asterids</taxon>
        <taxon>campanulids</taxon>
        <taxon>Asterales</taxon>
        <taxon>Asteraceae</taxon>
        <taxon>Asteroideae</taxon>
        <taxon>Anthemideae</taxon>
        <taxon>Anthemidinae</taxon>
        <taxon>Tanacetum</taxon>
    </lineage>
</organism>
<feature type="compositionally biased region" description="Basic and acidic residues" evidence="1">
    <location>
        <begin position="29"/>
        <end position="120"/>
    </location>
</feature>
<proteinExistence type="predicted"/>
<dbReference type="Proteomes" id="UP001151760">
    <property type="component" value="Unassembled WGS sequence"/>
</dbReference>
<feature type="compositionally biased region" description="Basic residues" evidence="1">
    <location>
        <begin position="409"/>
        <end position="422"/>
    </location>
</feature>
<feature type="compositionally biased region" description="Basic and acidic residues" evidence="1">
    <location>
        <begin position="423"/>
        <end position="435"/>
    </location>
</feature>
<accession>A0ABQ4WC68</accession>
<protein>
    <submittedName>
        <fullName evidence="2">Uncharacterized protein</fullName>
    </submittedName>
</protein>
<feature type="region of interest" description="Disordered" evidence="1">
    <location>
        <begin position="1"/>
        <end position="435"/>
    </location>
</feature>
<comment type="caution">
    <text evidence="2">The sequence shown here is derived from an EMBL/GenBank/DDBJ whole genome shotgun (WGS) entry which is preliminary data.</text>
</comment>
<evidence type="ECO:0000313" key="3">
    <source>
        <dbReference type="Proteomes" id="UP001151760"/>
    </source>
</evidence>
<feature type="compositionally biased region" description="Basic and acidic residues" evidence="1">
    <location>
        <begin position="342"/>
        <end position="369"/>
    </location>
</feature>
<evidence type="ECO:0000313" key="2">
    <source>
        <dbReference type="EMBL" id="GJS50484.1"/>
    </source>
</evidence>
<keyword evidence="3" id="KW-1185">Reference proteome</keyword>
<feature type="compositionally biased region" description="Basic residues" evidence="1">
    <location>
        <begin position="121"/>
        <end position="140"/>
    </location>
</feature>
<name>A0ABQ4WC68_9ASTR</name>
<feature type="compositionally biased region" description="Basic and acidic residues" evidence="1">
    <location>
        <begin position="262"/>
        <end position="272"/>
    </location>
</feature>
<feature type="compositionally biased region" description="Basic residues" evidence="1">
    <location>
        <begin position="306"/>
        <end position="316"/>
    </location>
</feature>
<sequence length="435" mass="50159">MKEGAKREKKKGKRQEGRLRQTRAWGKGRRGEKGNKTRDTNKEATKVGRDRAQNKDGHGRETEGDRGDEIGERIGNRKKTEESEPGGDGERTKRSQEQDEKKEREQRGDEKKEKEREGSKRSRSRRRKDRNSSKRGRRTRVGGQRRGSHRRKELEHDGEEDRQTGGEQTRAREEGTQRKGREGVGEESKKGLHLDVQVGGTVEEAERSKEARAGRTKEKGKESRRKGGTKEQMERKREKRGAEHGKKKSGTEIKGQKGAGQKIDEGRQKESTGQKWRGRRIKMDRAASRGRDRQEVKERRIDRKASRARREHRTKRTQRDKGGIRKNIGKQKKKNVTGQRVKGQERRPREKNIKQKAEGRTDGRLKRGESAGQSVGVDRKTPKPASGQETGREGKDRDRASIEESSAEKRHKGTTPGKRQRRASRERETRERHQR</sequence>
<reference evidence="2" key="2">
    <citation type="submission" date="2022-01" db="EMBL/GenBank/DDBJ databases">
        <authorList>
            <person name="Yamashiro T."/>
            <person name="Shiraishi A."/>
            <person name="Satake H."/>
            <person name="Nakayama K."/>
        </authorList>
    </citation>
    <scope>NUCLEOTIDE SEQUENCE</scope>
</reference>
<feature type="compositionally biased region" description="Basic and acidic residues" evidence="1">
    <location>
        <begin position="390"/>
        <end position="408"/>
    </location>
</feature>
<dbReference type="EMBL" id="BQNB010008519">
    <property type="protein sequence ID" value="GJS50484.1"/>
    <property type="molecule type" value="Genomic_DNA"/>
</dbReference>
<reference evidence="2" key="1">
    <citation type="journal article" date="2022" name="Int. J. Mol. Sci.">
        <title>Draft Genome of Tanacetum Coccineum: Genomic Comparison of Closely Related Tanacetum-Family Plants.</title>
        <authorList>
            <person name="Yamashiro T."/>
            <person name="Shiraishi A."/>
            <person name="Nakayama K."/>
            <person name="Satake H."/>
        </authorList>
    </citation>
    <scope>NUCLEOTIDE SEQUENCE</scope>
</reference>
<gene>
    <name evidence="2" type="ORF">Tco_0623846</name>
</gene>
<feature type="compositionally biased region" description="Basic and acidic residues" evidence="1">
    <location>
        <begin position="228"/>
        <end position="255"/>
    </location>
</feature>
<feature type="compositionally biased region" description="Basic and acidic residues" evidence="1">
    <location>
        <begin position="281"/>
        <end position="305"/>
    </location>
</feature>
<feature type="compositionally biased region" description="Basic and acidic residues" evidence="1">
    <location>
        <begin position="152"/>
        <end position="193"/>
    </location>
</feature>
<feature type="compositionally biased region" description="Basic and acidic residues" evidence="1">
    <location>
        <begin position="204"/>
        <end position="221"/>
    </location>
</feature>